<keyword evidence="1" id="KW-1185">Reference proteome</keyword>
<protein>
    <submittedName>
        <fullName evidence="2">Uncharacterized protein LOC142177234</fullName>
    </submittedName>
</protein>
<evidence type="ECO:0000313" key="1">
    <source>
        <dbReference type="Proteomes" id="UP000790787"/>
    </source>
</evidence>
<dbReference type="Proteomes" id="UP000790787">
    <property type="component" value="Chromosome 23"/>
</dbReference>
<organism evidence="1 2">
    <name type="scientific">Nicotiana tabacum</name>
    <name type="common">Common tobacco</name>
    <dbReference type="NCBI Taxonomy" id="4097"/>
    <lineage>
        <taxon>Eukaryota</taxon>
        <taxon>Viridiplantae</taxon>
        <taxon>Streptophyta</taxon>
        <taxon>Embryophyta</taxon>
        <taxon>Tracheophyta</taxon>
        <taxon>Spermatophyta</taxon>
        <taxon>Magnoliopsida</taxon>
        <taxon>eudicotyledons</taxon>
        <taxon>Gunneridae</taxon>
        <taxon>Pentapetalae</taxon>
        <taxon>asterids</taxon>
        <taxon>lamiids</taxon>
        <taxon>Solanales</taxon>
        <taxon>Solanaceae</taxon>
        <taxon>Nicotianoideae</taxon>
        <taxon>Nicotianeae</taxon>
        <taxon>Nicotiana</taxon>
    </lineage>
</organism>
<dbReference type="RefSeq" id="XP_075101806.1">
    <property type="nucleotide sequence ID" value="XM_075245705.1"/>
</dbReference>
<proteinExistence type="predicted"/>
<name>A0AC58TX58_TOBAC</name>
<reference evidence="2" key="2">
    <citation type="submission" date="2025-08" db="UniProtKB">
        <authorList>
            <consortium name="RefSeq"/>
        </authorList>
    </citation>
    <scope>IDENTIFICATION</scope>
    <source>
        <tissue evidence="2">Leaf</tissue>
    </source>
</reference>
<gene>
    <name evidence="2" type="primary">LOC142177234</name>
</gene>
<sequence length="233" mass="26743">MTRPVLSGNLARWSILFNQYEITYTPQKVVKGQALADFLVDHPLPAEWELSDEFPDEDILFVEELSLWTMFFDRSTRQKSAGAGVVLVSSDRQILPFSFVLGETCSNNAAEYQALIIGLEMALDMKILQLEIYDNSKLIINQLLGIYDVKKEDLFPYHQYASCLLERFDQVFLNHIPREESHMADALANLATAMTLRENESTKVHVCHRWVIPRLLDLQINESHHMSVGVIEE</sequence>
<accession>A0AC58TX58</accession>
<evidence type="ECO:0000313" key="2">
    <source>
        <dbReference type="RefSeq" id="XP_075101806.1"/>
    </source>
</evidence>
<reference evidence="1" key="1">
    <citation type="journal article" date="2014" name="Nat. Commun.">
        <title>The tobacco genome sequence and its comparison with those of tomato and potato.</title>
        <authorList>
            <person name="Sierro N."/>
            <person name="Battey J.N."/>
            <person name="Ouadi S."/>
            <person name="Bakaher N."/>
            <person name="Bovet L."/>
            <person name="Willig A."/>
            <person name="Goepfert S."/>
            <person name="Peitsch M.C."/>
            <person name="Ivanov N.V."/>
        </authorList>
    </citation>
    <scope>NUCLEOTIDE SEQUENCE [LARGE SCALE GENOMIC DNA]</scope>
</reference>